<dbReference type="InterPro" id="IPR059023">
    <property type="entry name" value="RNA_hel_CTD"/>
</dbReference>
<dbReference type="InterPro" id="IPR011709">
    <property type="entry name" value="DEAD-box_helicase_OB_fold"/>
</dbReference>
<dbReference type="Proteomes" id="UP000631114">
    <property type="component" value="Unassembled WGS sequence"/>
</dbReference>
<dbReference type="PROSITE" id="PS51194">
    <property type="entry name" value="HELICASE_CTER"/>
    <property type="match status" value="1"/>
</dbReference>
<keyword evidence="6" id="KW-0694">RNA-binding</keyword>
<dbReference type="InterPro" id="IPR001650">
    <property type="entry name" value="Helicase_C-like"/>
</dbReference>
<reference evidence="11 12" key="1">
    <citation type="submission" date="2020-10" db="EMBL/GenBank/DDBJ databases">
        <title>The Coptis chinensis genome and diversification of protoberbering-type alkaloids.</title>
        <authorList>
            <person name="Wang B."/>
            <person name="Shu S."/>
            <person name="Song C."/>
            <person name="Liu Y."/>
        </authorList>
    </citation>
    <scope>NUCLEOTIDE SEQUENCE [LARGE SCALE GENOMIC DNA]</scope>
    <source>
        <strain evidence="11">HL-2020</strain>
        <tissue evidence="11">Leaf</tissue>
    </source>
</reference>
<dbReference type="SUPFAM" id="SSF52540">
    <property type="entry name" value="P-loop containing nucleoside triphosphate hydrolases"/>
    <property type="match status" value="1"/>
</dbReference>
<dbReference type="Pfam" id="PF00271">
    <property type="entry name" value="Helicase_C"/>
    <property type="match status" value="1"/>
</dbReference>
<dbReference type="Pfam" id="PF21010">
    <property type="entry name" value="HA2_C"/>
    <property type="match status" value="1"/>
</dbReference>
<comment type="catalytic activity">
    <reaction evidence="7">
        <text>ATP + H2O = ADP + phosphate + H(+)</text>
        <dbReference type="Rhea" id="RHEA:13065"/>
        <dbReference type="ChEBI" id="CHEBI:15377"/>
        <dbReference type="ChEBI" id="CHEBI:15378"/>
        <dbReference type="ChEBI" id="CHEBI:30616"/>
        <dbReference type="ChEBI" id="CHEBI:43474"/>
        <dbReference type="ChEBI" id="CHEBI:456216"/>
        <dbReference type="EC" id="3.6.4.13"/>
    </reaction>
</comment>
<dbReference type="CDD" id="cd17917">
    <property type="entry name" value="DEXHc_RHA-like"/>
    <property type="match status" value="1"/>
</dbReference>
<dbReference type="GO" id="GO:0005524">
    <property type="term" value="F:ATP binding"/>
    <property type="evidence" value="ECO:0007669"/>
    <property type="project" value="UniProtKB-KW"/>
</dbReference>
<dbReference type="AlphaFoldDB" id="A0A835LLI1"/>
<dbReference type="PANTHER" id="PTHR18934:SF237">
    <property type="entry name" value="ATP-DEPENDENT DNA_RNA HELICASE DHX36"/>
    <property type="match status" value="1"/>
</dbReference>
<dbReference type="PROSITE" id="PS51192">
    <property type="entry name" value="HELICASE_ATP_BIND_1"/>
    <property type="match status" value="1"/>
</dbReference>
<dbReference type="PANTHER" id="PTHR18934">
    <property type="entry name" value="ATP-DEPENDENT RNA HELICASE"/>
    <property type="match status" value="1"/>
</dbReference>
<keyword evidence="5" id="KW-0067">ATP-binding</keyword>
<sequence>MPFVKVSHAYNKGRTLVVSKVPLPNYRVDLDERHGSTQKEIRMSSETEIKVGSLLASSSGAAPVNGSSSSSIQGEKQTLPALDEANSDPFSYLDTAKEKLSAELKEKQDKMMANGSSKAMLSFREKLPAYKKKAEFLKAVADNQVLVVSGETGCGKTTQLPQFILEEEISCLRAADCNIICTQPRRISAISVSARIAAERGEIIGDTVGYQIRLEAKRSAQTRLLFCTTGVVLRQLVQDPDLTGVSHLLVDEIHERGMNEDFLLIILRDLLPHRPDLRVILMSATINAERFSKYFGNAPTIHIPGFTFPVTELYLEDVLEKTHYHIKSEFEQRRRSESKKDPLTELFEEADIDSHYKKYSKLTRQSLEAWSPTKLDLGLVEAVIEYLCRHEGVGAILVFLTGWEEITKLLNNINENSFLGNSSKFRVLPLHGSMSTVNQREIFERPPSNMRQAPSSLVIVLLKIVLATNIAESSITIDDVVYVIDCGKAKETSYDALNKLACLTPSWISKASAHQRRGRAGRVQAGVCYRLYPKIIYDAMPQYQLPEILRTPLQELCLHIKSLQLGTVASFLEKALQPPDPLSVQNAIELLKTIGALDNLEELTPLGRHLCTLPVDPNIGKMLLIGSIFQCLDPALTIASALAHRDPFVLPINRKEEADAARKSFAGDSCSDHIALLKAFEGWKDAKRNGTDKAFCWKNFLSPITLQMMDDMRNQFLDLLANIGFVDKAKGIKASNHYRDDLELVCAVLCAGLYPNVVQCKRRGKRTALYTKEVGKVDIHPASVNAAVHRFPLPYMVYGEKVKTTYIYIRDSTNISDYALLLFGGNLVPSTTGDGIEMLGGYLHFSASESVLNLIKNLRCELDKLLQRKIEEPGLDIYAEGKGVVAAAVELLHIQNSR</sequence>
<keyword evidence="2" id="KW-0547">Nucleotide-binding</keyword>
<evidence type="ECO:0000259" key="9">
    <source>
        <dbReference type="PROSITE" id="PS51192"/>
    </source>
</evidence>
<dbReference type="GO" id="GO:0005634">
    <property type="term" value="C:nucleus"/>
    <property type="evidence" value="ECO:0007669"/>
    <property type="project" value="TreeGrafter"/>
</dbReference>
<evidence type="ECO:0000313" key="11">
    <source>
        <dbReference type="EMBL" id="KAF9595899.1"/>
    </source>
</evidence>
<accession>A0A835LLI1</accession>
<feature type="domain" description="Helicase ATP-binding" evidence="9">
    <location>
        <begin position="137"/>
        <end position="304"/>
    </location>
</feature>
<dbReference type="InterPro" id="IPR014001">
    <property type="entry name" value="Helicase_ATP-bd"/>
</dbReference>
<keyword evidence="3" id="KW-0378">Hydrolase</keyword>
<dbReference type="SMART" id="SM00490">
    <property type="entry name" value="HELICc"/>
    <property type="match status" value="1"/>
</dbReference>
<evidence type="ECO:0000313" key="12">
    <source>
        <dbReference type="Proteomes" id="UP000631114"/>
    </source>
</evidence>
<dbReference type="FunFam" id="3.40.50.300:FF:000931">
    <property type="entry name" value="DExH-box ATP-dependent RNA helicase DExH1"/>
    <property type="match status" value="1"/>
</dbReference>
<dbReference type="InterPro" id="IPR002464">
    <property type="entry name" value="DNA/RNA_helicase_DEAH_CS"/>
</dbReference>
<dbReference type="SMART" id="SM00847">
    <property type="entry name" value="HA2"/>
    <property type="match status" value="1"/>
</dbReference>
<comment type="caution">
    <text evidence="11">The sequence shown here is derived from an EMBL/GenBank/DDBJ whole genome shotgun (WGS) entry which is preliminary data.</text>
</comment>
<evidence type="ECO:0000256" key="2">
    <source>
        <dbReference type="ARBA" id="ARBA00022741"/>
    </source>
</evidence>
<evidence type="ECO:0000256" key="3">
    <source>
        <dbReference type="ARBA" id="ARBA00022801"/>
    </source>
</evidence>
<dbReference type="EC" id="3.6.4.13" evidence="1"/>
<dbReference type="Pfam" id="PF00270">
    <property type="entry name" value="DEAD"/>
    <property type="match status" value="1"/>
</dbReference>
<evidence type="ECO:0000256" key="4">
    <source>
        <dbReference type="ARBA" id="ARBA00022806"/>
    </source>
</evidence>
<feature type="domain" description="Helicase C-terminal" evidence="10">
    <location>
        <begin position="379"/>
        <end position="564"/>
    </location>
</feature>
<dbReference type="FunFam" id="3.40.50.300:FF:000526">
    <property type="entry name" value="DExH-box ATP-dependent RNA helicase DExH3"/>
    <property type="match status" value="1"/>
</dbReference>
<evidence type="ECO:0000256" key="7">
    <source>
        <dbReference type="ARBA" id="ARBA00047984"/>
    </source>
</evidence>
<dbReference type="GO" id="GO:0016787">
    <property type="term" value="F:hydrolase activity"/>
    <property type="evidence" value="ECO:0007669"/>
    <property type="project" value="UniProtKB-KW"/>
</dbReference>
<dbReference type="GO" id="GO:0003724">
    <property type="term" value="F:RNA helicase activity"/>
    <property type="evidence" value="ECO:0007669"/>
    <property type="project" value="UniProtKB-EC"/>
</dbReference>
<dbReference type="Gene3D" id="1.20.120.1080">
    <property type="match status" value="1"/>
</dbReference>
<dbReference type="InterPro" id="IPR027417">
    <property type="entry name" value="P-loop_NTPase"/>
</dbReference>
<dbReference type="EMBL" id="JADFTS010000007">
    <property type="protein sequence ID" value="KAF9595899.1"/>
    <property type="molecule type" value="Genomic_DNA"/>
</dbReference>
<dbReference type="Pfam" id="PF04408">
    <property type="entry name" value="WHD_HA2"/>
    <property type="match status" value="1"/>
</dbReference>
<dbReference type="InterPro" id="IPR007502">
    <property type="entry name" value="Helicase-assoc_dom"/>
</dbReference>
<evidence type="ECO:0000256" key="1">
    <source>
        <dbReference type="ARBA" id="ARBA00012552"/>
    </source>
</evidence>
<dbReference type="GO" id="GO:0003723">
    <property type="term" value="F:RNA binding"/>
    <property type="evidence" value="ECO:0007669"/>
    <property type="project" value="UniProtKB-KW"/>
</dbReference>
<dbReference type="FunFam" id="1.20.120.1080:FF:000002">
    <property type="entry name" value="Putative ATP-dependent RNA helicase DHX36"/>
    <property type="match status" value="1"/>
</dbReference>
<keyword evidence="4" id="KW-0347">Helicase</keyword>
<gene>
    <name evidence="11" type="ORF">IFM89_005967</name>
</gene>
<evidence type="ECO:0000256" key="6">
    <source>
        <dbReference type="ARBA" id="ARBA00022884"/>
    </source>
</evidence>
<organism evidence="11 12">
    <name type="scientific">Coptis chinensis</name>
    <dbReference type="NCBI Taxonomy" id="261450"/>
    <lineage>
        <taxon>Eukaryota</taxon>
        <taxon>Viridiplantae</taxon>
        <taxon>Streptophyta</taxon>
        <taxon>Embryophyta</taxon>
        <taxon>Tracheophyta</taxon>
        <taxon>Spermatophyta</taxon>
        <taxon>Magnoliopsida</taxon>
        <taxon>Ranunculales</taxon>
        <taxon>Ranunculaceae</taxon>
        <taxon>Coptidoideae</taxon>
        <taxon>Coptis</taxon>
    </lineage>
</organism>
<comment type="similarity">
    <text evidence="8">Belongs to the DExH box helicase family.</text>
</comment>
<dbReference type="InterPro" id="IPR048333">
    <property type="entry name" value="HA2_WH"/>
</dbReference>
<dbReference type="Gene3D" id="3.40.50.300">
    <property type="entry name" value="P-loop containing nucleotide triphosphate hydrolases"/>
    <property type="match status" value="2"/>
</dbReference>
<dbReference type="PROSITE" id="PS00690">
    <property type="entry name" value="DEAH_ATP_HELICASE"/>
    <property type="match status" value="1"/>
</dbReference>
<dbReference type="InterPro" id="IPR011545">
    <property type="entry name" value="DEAD/DEAH_box_helicase_dom"/>
</dbReference>
<keyword evidence="12" id="KW-1185">Reference proteome</keyword>
<evidence type="ECO:0000256" key="8">
    <source>
        <dbReference type="ARBA" id="ARBA00060772"/>
    </source>
</evidence>
<evidence type="ECO:0000259" key="10">
    <source>
        <dbReference type="PROSITE" id="PS51194"/>
    </source>
</evidence>
<dbReference type="CDD" id="cd18791">
    <property type="entry name" value="SF2_C_RHA"/>
    <property type="match status" value="1"/>
</dbReference>
<name>A0A835LLI1_9MAGN</name>
<dbReference type="Pfam" id="PF26026">
    <property type="entry name" value="RNA_hel_CTD"/>
    <property type="match status" value="1"/>
</dbReference>
<evidence type="ECO:0000256" key="5">
    <source>
        <dbReference type="ARBA" id="ARBA00022840"/>
    </source>
</evidence>
<dbReference type="Pfam" id="PF07717">
    <property type="entry name" value="OB_NTP_bind"/>
    <property type="match status" value="1"/>
</dbReference>
<proteinExistence type="inferred from homology"/>
<dbReference type="SMART" id="SM00487">
    <property type="entry name" value="DEXDc"/>
    <property type="match status" value="1"/>
</dbReference>
<protein>
    <recommendedName>
        <fullName evidence="1">RNA helicase</fullName>
        <ecNumber evidence="1">3.6.4.13</ecNumber>
    </recommendedName>
</protein>
<dbReference type="OrthoDB" id="5600252at2759"/>